<dbReference type="EMBL" id="CP001013">
    <property type="protein sequence ID" value="ACB35253.1"/>
    <property type="molecule type" value="Genomic_DNA"/>
</dbReference>
<sequence length="568" mass="62413" precursor="true">MTQVKYRDRYDDGMRRTLKPRLLPLAAILSLLTLSALSAPLAAAEVQTVCTVTVNSADEKEAFRRHLPEARFRFVELVERGRPDWLASACRADVQCDVLIVSGHYDGSSQFFSDQLDTGEHLPVAELERISCSQSCPALFSQLKEVYLFGCNTLNPKPLGSTSAEIVRALVREGHSRAEAERELASLNTGLGNSSRDRMRHVFKDVPVIYGFSSTAPLGPLAGATLDRYLQANGGREIGRGHPSGSLLGYFAPYPMAVAHGITDQDPHADARRDMCQFADERSSIASKLAFVRRLLRSGTAATLLHLDRIEQLMTALDEPARQAPETALALDRIAQDIVASGHFLAFARQTDQPEMRVRMVDVARELGWLSADERREEFVRMLRELQARPAVGLTEVNLACTLNRRHELDGAFSRRLPADDMPHAAVRACLGSAEDHARTLAGLVGGNEADALIAQAYLRHRPLTDPVALQGLAAEIVRMDAPVAQVRALEALGRHHVADRGIVDLLVELYARTPSEPVQDAVAGILIRADRASIASPQLVRTLREHRLESPADDTLIDALIRRLESP</sequence>
<organism evidence="1 2">
    <name type="scientific">Leptothrix cholodnii (strain ATCC 51168 / LMG 8142 / SP-6)</name>
    <name type="common">Leptothrix discophora (strain SP-6)</name>
    <dbReference type="NCBI Taxonomy" id="395495"/>
    <lineage>
        <taxon>Bacteria</taxon>
        <taxon>Pseudomonadati</taxon>
        <taxon>Pseudomonadota</taxon>
        <taxon>Betaproteobacteria</taxon>
        <taxon>Burkholderiales</taxon>
        <taxon>Sphaerotilaceae</taxon>
        <taxon>Leptothrix</taxon>
    </lineage>
</organism>
<evidence type="ECO:0000313" key="1">
    <source>
        <dbReference type="EMBL" id="ACB35253.1"/>
    </source>
</evidence>
<protein>
    <submittedName>
        <fullName evidence="1">Uncharacterized protein</fullName>
    </submittedName>
</protein>
<name>B1XZ83_LEPCP</name>
<accession>B1XZ83</accession>
<dbReference type="HOGENOM" id="CLU_479661_0_0_4"/>
<gene>
    <name evidence="1" type="ordered locus">Lcho_2991</name>
</gene>
<dbReference type="KEGG" id="lch:Lcho_2991"/>
<dbReference type="Proteomes" id="UP000001693">
    <property type="component" value="Chromosome"/>
</dbReference>
<evidence type="ECO:0000313" key="2">
    <source>
        <dbReference type="Proteomes" id="UP000001693"/>
    </source>
</evidence>
<dbReference type="AlphaFoldDB" id="B1XZ83"/>
<keyword evidence="2" id="KW-1185">Reference proteome</keyword>
<dbReference type="eggNOG" id="ENOG50339CX">
    <property type="taxonomic scope" value="Bacteria"/>
</dbReference>
<proteinExistence type="predicted"/>
<reference evidence="1 2" key="1">
    <citation type="submission" date="2008-03" db="EMBL/GenBank/DDBJ databases">
        <title>Complete sequence of Leptothrix cholodnii SP-6.</title>
        <authorList>
            <consortium name="US DOE Joint Genome Institute"/>
            <person name="Copeland A."/>
            <person name="Lucas S."/>
            <person name="Lapidus A."/>
            <person name="Glavina del Rio T."/>
            <person name="Dalin E."/>
            <person name="Tice H."/>
            <person name="Bruce D."/>
            <person name="Goodwin L."/>
            <person name="Pitluck S."/>
            <person name="Chertkov O."/>
            <person name="Brettin T."/>
            <person name="Detter J.C."/>
            <person name="Han C."/>
            <person name="Kuske C.R."/>
            <person name="Schmutz J."/>
            <person name="Larimer F."/>
            <person name="Land M."/>
            <person name="Hauser L."/>
            <person name="Kyrpides N."/>
            <person name="Lykidis A."/>
            <person name="Emerson D."/>
            <person name="Richardson P."/>
        </authorList>
    </citation>
    <scope>NUCLEOTIDE SEQUENCE [LARGE SCALE GENOMIC DNA]</scope>
    <source>
        <strain evidence="2">ATCC 51168 / LMG 8142 / SP-6</strain>
    </source>
</reference>